<dbReference type="SUPFAM" id="SSF50156">
    <property type="entry name" value="PDZ domain-like"/>
    <property type="match status" value="1"/>
</dbReference>
<evidence type="ECO:0000256" key="1">
    <source>
        <dbReference type="ARBA" id="ARBA00010541"/>
    </source>
</evidence>
<dbReference type="PANTHER" id="PTHR43343">
    <property type="entry name" value="PEPTIDASE S12"/>
    <property type="match status" value="1"/>
</dbReference>
<sequence>MHENEHQHEHDHEHGPESEKQVYIENEQDANTPPASQPKKPDSGSSSSKKGYFISGITGGLIVAIIGLLLIYTNILPLQSLNSESQSADTQTGSESADSDNITLTANTSDDPEVESALEKSASAVVGVSNLQKTTANFWEQPDDTQEAGTGSGVVYKKENGKAYVVTNNHVIDGASEVEVYLQDGTTVSAKILGADELSDLAVLEIDGSNVDTVATLGSSNDLNVGETAIAIGNPLGMEFAGSVTKGIISGLERSVEIDSNQDGVADWTTEVIQTDAAINPGNSGGALVDGNGELIGINSMKIAESAVEGIGFAIPIDTAKPIIEKLETEGSVTRPFVGISAMDLATVPERHKQETLQLSEDVEEGIVVAQVQTGSPAEQAGLKKYDVITQINDQTIGSMLDLKKYLYDETEVGDQVEVTYYRDGKKQNTSLTLSEQDEQTS</sequence>
<accession>A0ABX7VNC8</accession>
<keyword evidence="9" id="KW-1185">Reference proteome</keyword>
<evidence type="ECO:0000256" key="3">
    <source>
        <dbReference type="ARBA" id="ARBA00022801"/>
    </source>
</evidence>
<organism evidence="8 9">
    <name type="scientific">Sediminibacillus dalangtanensis</name>
    <dbReference type="NCBI Taxonomy" id="2729421"/>
    <lineage>
        <taxon>Bacteria</taxon>
        <taxon>Bacillati</taxon>
        <taxon>Bacillota</taxon>
        <taxon>Bacilli</taxon>
        <taxon>Bacillales</taxon>
        <taxon>Bacillaceae</taxon>
        <taxon>Sediminibacillus</taxon>
    </lineage>
</organism>
<comment type="similarity">
    <text evidence="1">Belongs to the peptidase S1C family.</text>
</comment>
<evidence type="ECO:0000256" key="4">
    <source>
        <dbReference type="ARBA" id="ARBA00022825"/>
    </source>
</evidence>
<dbReference type="Pfam" id="PF13365">
    <property type="entry name" value="Trypsin_2"/>
    <property type="match status" value="1"/>
</dbReference>
<feature type="compositionally biased region" description="Basic and acidic residues" evidence="5">
    <location>
        <begin position="1"/>
        <end position="22"/>
    </location>
</feature>
<feature type="region of interest" description="Disordered" evidence="5">
    <location>
        <begin position="1"/>
        <end position="48"/>
    </location>
</feature>
<keyword evidence="6" id="KW-0812">Transmembrane</keyword>
<dbReference type="PROSITE" id="PS50106">
    <property type="entry name" value="PDZ"/>
    <property type="match status" value="1"/>
</dbReference>
<dbReference type="InterPro" id="IPR043504">
    <property type="entry name" value="Peptidase_S1_PA_chymotrypsin"/>
</dbReference>
<gene>
    <name evidence="8" type="ORF">ERJ70_01360</name>
</gene>
<reference evidence="8 9" key="1">
    <citation type="submission" date="2019-12" db="EMBL/GenBank/DDBJ databases">
        <title>The whole genome sequencing of a strain isolated from a Mars analog, Dalangtan Playa.</title>
        <authorList>
            <person name="Huang T."/>
        </authorList>
    </citation>
    <scope>NUCLEOTIDE SEQUENCE [LARGE SCALE GENOMIC DNA]</scope>
    <source>
        <strain evidence="8 9">DP4-553-S</strain>
    </source>
</reference>
<dbReference type="EMBL" id="CP046956">
    <property type="protein sequence ID" value="QTM98086.1"/>
    <property type="molecule type" value="Genomic_DNA"/>
</dbReference>
<dbReference type="PRINTS" id="PR00834">
    <property type="entry name" value="PROTEASES2C"/>
</dbReference>
<keyword evidence="3" id="KW-0378">Hydrolase</keyword>
<evidence type="ECO:0000256" key="2">
    <source>
        <dbReference type="ARBA" id="ARBA00022670"/>
    </source>
</evidence>
<evidence type="ECO:0000313" key="8">
    <source>
        <dbReference type="EMBL" id="QTM98086.1"/>
    </source>
</evidence>
<dbReference type="InterPro" id="IPR001478">
    <property type="entry name" value="PDZ"/>
</dbReference>
<dbReference type="Gene3D" id="2.40.10.10">
    <property type="entry name" value="Trypsin-like serine proteases"/>
    <property type="match status" value="2"/>
</dbReference>
<dbReference type="Gene3D" id="2.30.42.10">
    <property type="match status" value="1"/>
</dbReference>
<dbReference type="Pfam" id="PF13180">
    <property type="entry name" value="PDZ_2"/>
    <property type="match status" value="1"/>
</dbReference>
<feature type="transmembrane region" description="Helical" evidence="6">
    <location>
        <begin position="52"/>
        <end position="72"/>
    </location>
</feature>
<keyword evidence="4" id="KW-0720">Serine protease</keyword>
<dbReference type="PANTHER" id="PTHR43343:SF3">
    <property type="entry name" value="PROTEASE DO-LIKE 8, CHLOROPLASTIC"/>
    <property type="match status" value="1"/>
</dbReference>
<keyword evidence="2" id="KW-0645">Protease</keyword>
<protein>
    <submittedName>
        <fullName evidence="8">PDZ domain-containing protein</fullName>
    </submittedName>
</protein>
<dbReference type="Proteomes" id="UP000665043">
    <property type="component" value="Chromosome"/>
</dbReference>
<name>A0ABX7VNC8_9BACI</name>
<evidence type="ECO:0000259" key="7">
    <source>
        <dbReference type="PROSITE" id="PS50106"/>
    </source>
</evidence>
<dbReference type="InterPro" id="IPR051201">
    <property type="entry name" value="Chloro_Bact_Ser_Proteases"/>
</dbReference>
<feature type="domain" description="PDZ" evidence="7">
    <location>
        <begin position="366"/>
        <end position="397"/>
    </location>
</feature>
<keyword evidence="6" id="KW-1133">Transmembrane helix</keyword>
<evidence type="ECO:0000313" key="9">
    <source>
        <dbReference type="Proteomes" id="UP000665043"/>
    </source>
</evidence>
<dbReference type="SMART" id="SM00228">
    <property type="entry name" value="PDZ"/>
    <property type="match status" value="1"/>
</dbReference>
<dbReference type="InterPro" id="IPR036034">
    <property type="entry name" value="PDZ_sf"/>
</dbReference>
<dbReference type="RefSeq" id="WP_209366635.1">
    <property type="nucleotide sequence ID" value="NZ_CP046956.1"/>
</dbReference>
<dbReference type="InterPro" id="IPR009003">
    <property type="entry name" value="Peptidase_S1_PA"/>
</dbReference>
<keyword evidence="6" id="KW-0472">Membrane</keyword>
<dbReference type="CDD" id="cd06781">
    <property type="entry name" value="cpPDZ_BsHtra-like"/>
    <property type="match status" value="1"/>
</dbReference>
<feature type="region of interest" description="Disordered" evidence="5">
    <location>
        <begin position="86"/>
        <end position="115"/>
    </location>
</feature>
<proteinExistence type="inferred from homology"/>
<evidence type="ECO:0000256" key="5">
    <source>
        <dbReference type="SAM" id="MobiDB-lite"/>
    </source>
</evidence>
<feature type="compositionally biased region" description="Polar residues" evidence="5">
    <location>
        <begin position="86"/>
        <end position="109"/>
    </location>
</feature>
<evidence type="ECO:0000256" key="6">
    <source>
        <dbReference type="SAM" id="Phobius"/>
    </source>
</evidence>
<dbReference type="InterPro" id="IPR001940">
    <property type="entry name" value="Peptidase_S1C"/>
</dbReference>
<dbReference type="SUPFAM" id="SSF50494">
    <property type="entry name" value="Trypsin-like serine proteases"/>
    <property type="match status" value="1"/>
</dbReference>